<keyword evidence="3" id="KW-0804">Transcription</keyword>
<dbReference type="Pfam" id="PF07039">
    <property type="entry name" value="SGF29_Tudor"/>
    <property type="match status" value="1"/>
</dbReference>
<sequence>MSKTAPAANARNAYPKGLTTDFRQISPQNLFDYVEYFSVSIRPDAPAPELSCNIASHFLTIDVDEEAVLGGFLKTCDGEKDYADDNKVVVNAVPSVMAHKRKRAKAAARPGEQVAAKVSRSDENGSWILASVQSYSRDSESYDVQDEDDITKLIRLPYTNVMRLGNGMEIFHKGSPCMAIFPETTSFYKAVVSKAPVWRVDRQGTPICSELILKFMDDEDETGKTPHRRVPSRYVIPLPELYFEDQAP</sequence>
<organism evidence="6 7">
    <name type="scientific">Triparma laevis f. longispina</name>
    <dbReference type="NCBI Taxonomy" id="1714387"/>
    <lineage>
        <taxon>Eukaryota</taxon>
        <taxon>Sar</taxon>
        <taxon>Stramenopiles</taxon>
        <taxon>Ochrophyta</taxon>
        <taxon>Bolidophyceae</taxon>
        <taxon>Parmales</taxon>
        <taxon>Triparmaceae</taxon>
        <taxon>Triparma</taxon>
    </lineage>
</organism>
<dbReference type="GO" id="GO:0000124">
    <property type="term" value="C:SAGA complex"/>
    <property type="evidence" value="ECO:0007669"/>
    <property type="project" value="InterPro"/>
</dbReference>
<keyword evidence="4" id="KW-0539">Nucleus</keyword>
<dbReference type="PANTHER" id="PTHR21539">
    <property type="entry name" value="SAGA-ASSOCIATED FACTOR 29"/>
    <property type="match status" value="1"/>
</dbReference>
<dbReference type="AlphaFoldDB" id="A0A9W7F665"/>
<evidence type="ECO:0000313" key="7">
    <source>
        <dbReference type="Proteomes" id="UP001165122"/>
    </source>
</evidence>
<evidence type="ECO:0000313" key="6">
    <source>
        <dbReference type="EMBL" id="GMI02269.1"/>
    </source>
</evidence>
<dbReference type="InterPro" id="IPR010750">
    <property type="entry name" value="SGF29_tudor-like_dom"/>
</dbReference>
<evidence type="ECO:0000256" key="3">
    <source>
        <dbReference type="ARBA" id="ARBA00023163"/>
    </source>
</evidence>
<accession>A0A9W7F665</accession>
<dbReference type="CDD" id="cd20393">
    <property type="entry name" value="Tudor_SGF29_rpt1"/>
    <property type="match status" value="1"/>
</dbReference>
<dbReference type="Proteomes" id="UP001165122">
    <property type="component" value="Unassembled WGS sequence"/>
</dbReference>
<keyword evidence="7" id="KW-1185">Reference proteome</keyword>
<name>A0A9W7F665_9STRA</name>
<evidence type="ECO:0000256" key="2">
    <source>
        <dbReference type="ARBA" id="ARBA00023015"/>
    </source>
</evidence>
<dbReference type="Gene3D" id="6.10.160.20">
    <property type="match status" value="1"/>
</dbReference>
<dbReference type="EMBL" id="BRXW01000041">
    <property type="protein sequence ID" value="GMI02269.1"/>
    <property type="molecule type" value="Genomic_DNA"/>
</dbReference>
<keyword evidence="2" id="KW-0805">Transcription regulation</keyword>
<evidence type="ECO:0000256" key="4">
    <source>
        <dbReference type="ARBA" id="ARBA00023242"/>
    </source>
</evidence>
<comment type="caution">
    <text evidence="6">The sequence shown here is derived from an EMBL/GenBank/DDBJ whole genome shotgun (WGS) entry which is preliminary data.</text>
</comment>
<protein>
    <recommendedName>
        <fullName evidence="5">SGF29 C-terminal domain-containing protein</fullName>
    </recommendedName>
</protein>
<gene>
    <name evidence="6" type="ORF">TrLO_g6065</name>
</gene>
<dbReference type="InterPro" id="IPR038291">
    <property type="entry name" value="SAP30_C_sf"/>
</dbReference>
<dbReference type="InterPro" id="IPR047287">
    <property type="entry name" value="Tudor_SGF29_rpt2"/>
</dbReference>
<proteinExistence type="predicted"/>
<dbReference type="GO" id="GO:0005634">
    <property type="term" value="C:nucleus"/>
    <property type="evidence" value="ECO:0007669"/>
    <property type="project" value="UniProtKB-SubCell"/>
</dbReference>
<comment type="subcellular location">
    <subcellularLocation>
        <location evidence="1">Nucleus</location>
    </subcellularLocation>
</comment>
<evidence type="ECO:0000256" key="1">
    <source>
        <dbReference type="ARBA" id="ARBA00004123"/>
    </source>
</evidence>
<dbReference type="Gene3D" id="2.30.30.140">
    <property type="match status" value="2"/>
</dbReference>
<dbReference type="PANTHER" id="PTHR21539:SF0">
    <property type="entry name" value="SAGA-ASSOCIATED FACTOR 29"/>
    <property type="match status" value="1"/>
</dbReference>
<evidence type="ECO:0000259" key="5">
    <source>
        <dbReference type="PROSITE" id="PS51518"/>
    </source>
</evidence>
<dbReference type="CDD" id="cd20394">
    <property type="entry name" value="Tudor_SGF29_rpt2"/>
    <property type="match status" value="1"/>
</dbReference>
<reference evidence="7" key="1">
    <citation type="journal article" date="2023" name="Commun. Biol.">
        <title>Genome analysis of Parmales, the sister group of diatoms, reveals the evolutionary specialization of diatoms from phago-mixotrophs to photoautotrophs.</title>
        <authorList>
            <person name="Ban H."/>
            <person name="Sato S."/>
            <person name="Yoshikawa S."/>
            <person name="Yamada K."/>
            <person name="Nakamura Y."/>
            <person name="Ichinomiya M."/>
            <person name="Sato N."/>
            <person name="Blanc-Mathieu R."/>
            <person name="Endo H."/>
            <person name="Kuwata A."/>
            <person name="Ogata H."/>
        </authorList>
    </citation>
    <scope>NUCLEOTIDE SEQUENCE [LARGE SCALE GENOMIC DNA]</scope>
    <source>
        <strain evidence="7">NIES 3700</strain>
    </source>
</reference>
<dbReference type="InterPro" id="IPR047288">
    <property type="entry name" value="Tudor_SGF29_rpt1"/>
</dbReference>
<dbReference type="InterPro" id="IPR037802">
    <property type="entry name" value="SGF29"/>
</dbReference>
<dbReference type="PROSITE" id="PS51518">
    <property type="entry name" value="SGF29_C"/>
    <property type="match status" value="1"/>
</dbReference>
<dbReference type="OrthoDB" id="5411773at2759"/>
<feature type="domain" description="SGF29 C-terminal" evidence="5">
    <location>
        <begin position="104"/>
        <end position="244"/>
    </location>
</feature>